<accession>A0A7X7LU65</accession>
<proteinExistence type="predicted"/>
<dbReference type="Pfam" id="PF03709">
    <property type="entry name" value="OKR_DC_1_N"/>
    <property type="match status" value="1"/>
</dbReference>
<dbReference type="InterPro" id="IPR005308">
    <property type="entry name" value="OKR_de-COase_N"/>
</dbReference>
<dbReference type="Proteomes" id="UP000536534">
    <property type="component" value="Unassembled WGS sequence"/>
</dbReference>
<organism evidence="2 3">
    <name type="scientific">Thauera phenolivorans</name>
    <dbReference type="NCBI Taxonomy" id="1792543"/>
    <lineage>
        <taxon>Bacteria</taxon>
        <taxon>Pseudomonadati</taxon>
        <taxon>Pseudomonadota</taxon>
        <taxon>Betaproteobacteria</taxon>
        <taxon>Rhodocyclales</taxon>
        <taxon>Zoogloeaceae</taxon>
        <taxon>Thauera</taxon>
    </lineage>
</organism>
<evidence type="ECO:0000313" key="2">
    <source>
        <dbReference type="EMBL" id="NLF53150.1"/>
    </source>
</evidence>
<dbReference type="EMBL" id="JAAYYV010000049">
    <property type="protein sequence ID" value="NLF53150.1"/>
    <property type="molecule type" value="Genomic_DNA"/>
</dbReference>
<feature type="domain" description="Orn/Lys/Arg decarboxylase N-terminal" evidence="1">
    <location>
        <begin position="21"/>
        <end position="131"/>
    </location>
</feature>
<comment type="caution">
    <text evidence="2">The sequence shown here is derived from an EMBL/GenBank/DDBJ whole genome shotgun (WGS) entry which is preliminary data.</text>
</comment>
<evidence type="ECO:0000259" key="1">
    <source>
        <dbReference type="Pfam" id="PF03709"/>
    </source>
</evidence>
<gene>
    <name evidence="2" type="ORF">GX576_01855</name>
</gene>
<dbReference type="Gene3D" id="3.40.50.2300">
    <property type="match status" value="1"/>
</dbReference>
<dbReference type="AlphaFoldDB" id="A0A7X7LU65"/>
<dbReference type="GO" id="GO:0016831">
    <property type="term" value="F:carboxy-lyase activity"/>
    <property type="evidence" value="ECO:0007669"/>
    <property type="project" value="InterPro"/>
</dbReference>
<reference evidence="2 3" key="1">
    <citation type="journal article" date="2020" name="Biotechnol. Biofuels">
        <title>New insights from the biogas microbiome by comprehensive genome-resolved metagenomics of nearly 1600 species originating from multiple anaerobic digesters.</title>
        <authorList>
            <person name="Campanaro S."/>
            <person name="Treu L."/>
            <person name="Rodriguez-R L.M."/>
            <person name="Kovalovszki A."/>
            <person name="Ziels R.M."/>
            <person name="Maus I."/>
            <person name="Zhu X."/>
            <person name="Kougias P.G."/>
            <person name="Basile A."/>
            <person name="Luo G."/>
            <person name="Schluter A."/>
            <person name="Konstantinidis K.T."/>
            <person name="Angelidaki I."/>
        </authorList>
    </citation>
    <scope>NUCLEOTIDE SEQUENCE [LARGE SCALE GENOMIC DNA]</scope>
    <source>
        <strain evidence="2">AS06rmzACSIP_256</strain>
    </source>
</reference>
<sequence length="131" mass="14801">MRFHFPIIIIDEDFRSENTSGLGIRALAKAIEGEGIEVLGVTSYGDLTSFAQQQSRGSAFILSIDDEEFSSPEAADKAIADLRAFVQEIRFRNADIPIFLHGETRTTRHIPNDVLREMHGFIHMFEDTPEF</sequence>
<feature type="non-terminal residue" evidence="2">
    <location>
        <position position="131"/>
    </location>
</feature>
<protein>
    <submittedName>
        <fullName evidence="2">Lysine decarboxylase</fullName>
    </submittedName>
</protein>
<evidence type="ECO:0000313" key="3">
    <source>
        <dbReference type="Proteomes" id="UP000536534"/>
    </source>
</evidence>
<name>A0A7X7LU65_9RHOO</name>